<reference evidence="1" key="1">
    <citation type="submission" date="2021-01" db="EMBL/GenBank/DDBJ databases">
        <title>Genome sequence of strain Noviherbaspirillum sp. DKR-6.</title>
        <authorList>
            <person name="Chaudhary D.K."/>
        </authorList>
    </citation>
    <scope>NUCLEOTIDE SEQUENCE</scope>
    <source>
        <strain evidence="1">DKR-6</strain>
    </source>
</reference>
<evidence type="ECO:0000313" key="1">
    <source>
        <dbReference type="EMBL" id="MBK4735501.1"/>
    </source>
</evidence>
<accession>A0A934SUP0</accession>
<keyword evidence="2" id="KW-1185">Reference proteome</keyword>
<evidence type="ECO:0008006" key="3">
    <source>
        <dbReference type="Google" id="ProtNLM"/>
    </source>
</evidence>
<dbReference type="AlphaFoldDB" id="A0A934SUP0"/>
<name>A0A934SUP0_9BURK</name>
<evidence type="ECO:0000313" key="2">
    <source>
        <dbReference type="Proteomes" id="UP000622890"/>
    </source>
</evidence>
<dbReference type="RefSeq" id="WP_200592251.1">
    <property type="nucleotide sequence ID" value="NZ_JAEPBG010000004.1"/>
</dbReference>
<gene>
    <name evidence="1" type="ORF">JJB74_12825</name>
</gene>
<organism evidence="1 2">
    <name type="scientific">Noviherbaspirillum pedocola</name>
    <dbReference type="NCBI Taxonomy" id="2801341"/>
    <lineage>
        <taxon>Bacteria</taxon>
        <taxon>Pseudomonadati</taxon>
        <taxon>Pseudomonadota</taxon>
        <taxon>Betaproteobacteria</taxon>
        <taxon>Burkholderiales</taxon>
        <taxon>Oxalobacteraceae</taxon>
        <taxon>Noviherbaspirillum</taxon>
    </lineage>
</organism>
<protein>
    <recommendedName>
        <fullName evidence="3">DUF937 domain-containing protein</fullName>
    </recommendedName>
</protein>
<dbReference type="Proteomes" id="UP000622890">
    <property type="component" value="Unassembled WGS sequence"/>
</dbReference>
<dbReference type="EMBL" id="JAEPBG010000004">
    <property type="protein sequence ID" value="MBK4735501.1"/>
    <property type="molecule type" value="Genomic_DNA"/>
</dbReference>
<comment type="caution">
    <text evidence="1">The sequence shown here is derived from an EMBL/GenBank/DDBJ whole genome shotgun (WGS) entry which is preliminary data.</text>
</comment>
<proteinExistence type="predicted"/>
<sequence>MGLFDILTQALSSGNVSGHQFDQVAQNVPDNVLANGLAGAFKSNETPPIGEMVGQLFGNSNPQQQAGMLNQILSALGPAAGGGLAGGVLGRIMNPGSSQITPDQASQLSPQQVQEVVDQAHQTNPGIADELAGFYAQHSGLIKTLGGAALAIAMAKMKDHLNQ</sequence>